<proteinExistence type="predicted"/>
<keyword evidence="2" id="KW-1185">Reference proteome</keyword>
<feature type="non-terminal residue" evidence="1">
    <location>
        <position position="1"/>
    </location>
</feature>
<accession>A0AC60PEB8</accession>
<protein>
    <submittedName>
        <fullName evidence="1">Uncharacterized protein</fullName>
    </submittedName>
</protein>
<name>A0AC60PEB8_IXOPE</name>
<evidence type="ECO:0000313" key="2">
    <source>
        <dbReference type="Proteomes" id="UP000805193"/>
    </source>
</evidence>
<dbReference type="Proteomes" id="UP000805193">
    <property type="component" value="Unassembled WGS sequence"/>
</dbReference>
<evidence type="ECO:0000313" key="1">
    <source>
        <dbReference type="EMBL" id="KAG0418339.1"/>
    </source>
</evidence>
<dbReference type="EMBL" id="JABSTQ010010742">
    <property type="protein sequence ID" value="KAG0418339.1"/>
    <property type="molecule type" value="Genomic_DNA"/>
</dbReference>
<organism evidence="1 2">
    <name type="scientific">Ixodes persulcatus</name>
    <name type="common">Taiga tick</name>
    <dbReference type="NCBI Taxonomy" id="34615"/>
    <lineage>
        <taxon>Eukaryota</taxon>
        <taxon>Metazoa</taxon>
        <taxon>Ecdysozoa</taxon>
        <taxon>Arthropoda</taxon>
        <taxon>Chelicerata</taxon>
        <taxon>Arachnida</taxon>
        <taxon>Acari</taxon>
        <taxon>Parasitiformes</taxon>
        <taxon>Ixodida</taxon>
        <taxon>Ixodoidea</taxon>
        <taxon>Ixodidae</taxon>
        <taxon>Ixodinae</taxon>
        <taxon>Ixodes</taxon>
    </lineage>
</organism>
<sequence length="150" mass="16485">VLTVLLICTEHGPSEEDGVIGAAHGTNTTSRICDTITATEQQHVPFLHPSPSHGCSSSTALQALPIKERLTRGYDSGLGTRFQERMAKPPVLLYQVALHFDSPRKLLQQKLGRLGCRDDSDTRVRLCFPPAFLRPPARIATVNSMTLRLL</sequence>
<reference evidence="1 2" key="1">
    <citation type="journal article" date="2020" name="Cell">
        <title>Large-Scale Comparative Analyses of Tick Genomes Elucidate Their Genetic Diversity and Vector Capacities.</title>
        <authorList>
            <consortium name="Tick Genome and Microbiome Consortium (TIGMIC)"/>
            <person name="Jia N."/>
            <person name="Wang J."/>
            <person name="Shi W."/>
            <person name="Du L."/>
            <person name="Sun Y."/>
            <person name="Zhan W."/>
            <person name="Jiang J.F."/>
            <person name="Wang Q."/>
            <person name="Zhang B."/>
            <person name="Ji P."/>
            <person name="Bell-Sakyi L."/>
            <person name="Cui X.M."/>
            <person name="Yuan T.T."/>
            <person name="Jiang B.G."/>
            <person name="Yang W.F."/>
            <person name="Lam T.T."/>
            <person name="Chang Q.C."/>
            <person name="Ding S.J."/>
            <person name="Wang X.J."/>
            <person name="Zhu J.G."/>
            <person name="Ruan X.D."/>
            <person name="Zhao L."/>
            <person name="Wei J.T."/>
            <person name="Ye R.Z."/>
            <person name="Que T.C."/>
            <person name="Du C.H."/>
            <person name="Zhou Y.H."/>
            <person name="Cheng J.X."/>
            <person name="Dai P.F."/>
            <person name="Guo W.B."/>
            <person name="Han X.H."/>
            <person name="Huang E.J."/>
            <person name="Li L.F."/>
            <person name="Wei W."/>
            <person name="Gao Y.C."/>
            <person name="Liu J.Z."/>
            <person name="Shao H.Z."/>
            <person name="Wang X."/>
            <person name="Wang C.C."/>
            <person name="Yang T.C."/>
            <person name="Huo Q.B."/>
            <person name="Li W."/>
            <person name="Chen H.Y."/>
            <person name="Chen S.E."/>
            <person name="Zhou L.G."/>
            <person name="Ni X.B."/>
            <person name="Tian J.H."/>
            <person name="Sheng Y."/>
            <person name="Liu T."/>
            <person name="Pan Y.S."/>
            <person name="Xia L.Y."/>
            <person name="Li J."/>
            <person name="Zhao F."/>
            <person name="Cao W.C."/>
        </authorList>
    </citation>
    <scope>NUCLEOTIDE SEQUENCE [LARGE SCALE GENOMIC DNA]</scope>
    <source>
        <strain evidence="1">Iper-2018</strain>
    </source>
</reference>
<gene>
    <name evidence="1" type="ORF">HPB47_004939</name>
</gene>
<comment type="caution">
    <text evidence="1">The sequence shown here is derived from an EMBL/GenBank/DDBJ whole genome shotgun (WGS) entry which is preliminary data.</text>
</comment>